<dbReference type="PROSITE" id="PS00028">
    <property type="entry name" value="ZINC_FINGER_C2H2_1"/>
    <property type="match status" value="4"/>
</dbReference>
<feature type="domain" description="C2H2-type" evidence="11">
    <location>
        <begin position="204"/>
        <end position="231"/>
    </location>
</feature>
<evidence type="ECO:0000256" key="7">
    <source>
        <dbReference type="ARBA" id="ARBA00023163"/>
    </source>
</evidence>
<feature type="region of interest" description="Disordered" evidence="10">
    <location>
        <begin position="142"/>
        <end position="171"/>
    </location>
</feature>
<evidence type="ECO:0000256" key="5">
    <source>
        <dbReference type="ARBA" id="ARBA00023015"/>
    </source>
</evidence>
<dbReference type="FunFam" id="3.30.160.60:FF:001779">
    <property type="entry name" value="Zinc finger and SCAN domain containing 4"/>
    <property type="match status" value="1"/>
</dbReference>
<feature type="domain" description="C2H2-type" evidence="11">
    <location>
        <begin position="176"/>
        <end position="203"/>
    </location>
</feature>
<keyword evidence="3 9" id="KW-0863">Zinc-finger</keyword>
<evidence type="ECO:0000256" key="2">
    <source>
        <dbReference type="ARBA" id="ARBA00022737"/>
    </source>
</evidence>
<dbReference type="PANTHER" id="PTHR23226">
    <property type="entry name" value="ZINC FINGER AND SCAN DOMAIN-CONTAINING"/>
    <property type="match status" value="1"/>
</dbReference>
<evidence type="ECO:0000256" key="6">
    <source>
        <dbReference type="ARBA" id="ARBA00023125"/>
    </source>
</evidence>
<keyword evidence="4" id="KW-0862">Zinc</keyword>
<dbReference type="InterPro" id="IPR036236">
    <property type="entry name" value="Znf_C2H2_sf"/>
</dbReference>
<evidence type="ECO:0000256" key="9">
    <source>
        <dbReference type="PROSITE-ProRule" id="PRU00042"/>
    </source>
</evidence>
<gene>
    <name evidence="12" type="ORF">TREES_T100015401</name>
</gene>
<dbReference type="FunFam" id="3.30.160.60:FF:003287">
    <property type="entry name" value="Zgc:113343"/>
    <property type="match status" value="1"/>
</dbReference>
<dbReference type="FunFam" id="3.30.160.60:FF:001615">
    <property type="entry name" value="Zinc finger and SCAN domain containing 4"/>
    <property type="match status" value="1"/>
</dbReference>
<dbReference type="PROSITE" id="PS50157">
    <property type="entry name" value="ZINC_FINGER_C2H2_2"/>
    <property type="match status" value="4"/>
</dbReference>
<dbReference type="Gene3D" id="3.30.160.60">
    <property type="entry name" value="Classic Zinc Finger"/>
    <property type="match status" value="4"/>
</dbReference>
<keyword evidence="8" id="KW-0539">Nucleus</keyword>
<evidence type="ECO:0000313" key="12">
    <source>
        <dbReference type="EMBL" id="ELV11473.1"/>
    </source>
</evidence>
<accession>L8Y4V3</accession>
<dbReference type="AlphaFoldDB" id="L8Y4V3"/>
<keyword evidence="5" id="KW-0805">Transcription regulation</keyword>
<evidence type="ECO:0000256" key="10">
    <source>
        <dbReference type="SAM" id="MobiDB-lite"/>
    </source>
</evidence>
<reference evidence="13" key="1">
    <citation type="submission" date="2012-07" db="EMBL/GenBank/DDBJ databases">
        <title>Genome of the Chinese tree shrew, a rising model animal genetically related to primates.</title>
        <authorList>
            <person name="Zhang G."/>
            <person name="Fan Y."/>
            <person name="Yao Y."/>
            <person name="Huang Z."/>
        </authorList>
    </citation>
    <scope>NUCLEOTIDE SEQUENCE [LARGE SCALE GENOMIC DNA]</scope>
</reference>
<dbReference type="GO" id="GO:0000981">
    <property type="term" value="F:DNA-binding transcription factor activity, RNA polymerase II-specific"/>
    <property type="evidence" value="ECO:0007669"/>
    <property type="project" value="TreeGrafter"/>
</dbReference>
<proteinExistence type="predicted"/>
<dbReference type="SMART" id="SM00355">
    <property type="entry name" value="ZnF_C2H2"/>
    <property type="match status" value="4"/>
</dbReference>
<evidence type="ECO:0000313" key="13">
    <source>
        <dbReference type="Proteomes" id="UP000011518"/>
    </source>
</evidence>
<keyword evidence="2" id="KW-0677">Repeat</keyword>
<evidence type="ECO:0000256" key="3">
    <source>
        <dbReference type="ARBA" id="ARBA00022771"/>
    </source>
</evidence>
<keyword evidence="7" id="KW-0804">Transcription</keyword>
<name>L8Y4V3_TUPCH</name>
<sequence>MQGEEALFSENMPLRQVIVHLTKQKAAGTPIGETLETPFQTPQDTLLETGQGDEDEEVGSNISVKTTQVNDSITVQGSQLSSLLIIQKENSLGPDDKGVSCENSHNTRRVGLGTSRFQEETLKEHFNQDFSLEVESEFLCNPEQSSPESVSTHQNNERNSTCEEQQERFHGPPKPYKCGECPKIFRYLCHLSAHQRRHRNERPFVCTECHKGFFQASDLKMHQIIHRREKPFTCSMCEKSFSHKTNLQAHERIHTGEKPYVCSLCQRSYRQSSTYHRHLRTHQKITFKSVPSSAEASSPVVLM</sequence>
<dbReference type="GO" id="GO:0008270">
    <property type="term" value="F:zinc ion binding"/>
    <property type="evidence" value="ECO:0007669"/>
    <property type="project" value="UniProtKB-KW"/>
</dbReference>
<evidence type="ECO:0000256" key="1">
    <source>
        <dbReference type="ARBA" id="ARBA00022723"/>
    </source>
</evidence>
<keyword evidence="1" id="KW-0479">Metal-binding</keyword>
<dbReference type="Proteomes" id="UP000011518">
    <property type="component" value="Unassembled WGS sequence"/>
</dbReference>
<dbReference type="FunFam" id="3.30.160.60:FF:001992">
    <property type="entry name" value="Zinc finger and SCAN domain-containing protein 4"/>
    <property type="match status" value="1"/>
</dbReference>
<feature type="domain" description="C2H2-type" evidence="11">
    <location>
        <begin position="260"/>
        <end position="282"/>
    </location>
</feature>
<dbReference type="GO" id="GO:0000978">
    <property type="term" value="F:RNA polymerase II cis-regulatory region sequence-specific DNA binding"/>
    <property type="evidence" value="ECO:0007669"/>
    <property type="project" value="TreeGrafter"/>
</dbReference>
<dbReference type="EMBL" id="KB365141">
    <property type="protein sequence ID" value="ELV11473.1"/>
    <property type="molecule type" value="Genomic_DNA"/>
</dbReference>
<dbReference type="STRING" id="246437.L8Y4V3"/>
<evidence type="ECO:0000256" key="4">
    <source>
        <dbReference type="ARBA" id="ARBA00022833"/>
    </source>
</evidence>
<dbReference type="Pfam" id="PF00096">
    <property type="entry name" value="zf-C2H2"/>
    <property type="match status" value="4"/>
</dbReference>
<evidence type="ECO:0000259" key="11">
    <source>
        <dbReference type="PROSITE" id="PS50157"/>
    </source>
</evidence>
<dbReference type="InParanoid" id="L8Y4V3"/>
<keyword evidence="6" id="KW-0238">DNA-binding</keyword>
<dbReference type="SUPFAM" id="SSF57667">
    <property type="entry name" value="beta-beta-alpha zinc fingers"/>
    <property type="match status" value="2"/>
</dbReference>
<feature type="domain" description="C2H2-type" evidence="11">
    <location>
        <begin position="232"/>
        <end position="259"/>
    </location>
</feature>
<evidence type="ECO:0000256" key="8">
    <source>
        <dbReference type="ARBA" id="ARBA00023242"/>
    </source>
</evidence>
<keyword evidence="13" id="KW-1185">Reference proteome</keyword>
<reference evidence="13" key="2">
    <citation type="journal article" date="2013" name="Nat. Commun.">
        <title>Genome of the Chinese tree shrew.</title>
        <authorList>
            <person name="Fan Y."/>
            <person name="Huang Z.Y."/>
            <person name="Cao C.C."/>
            <person name="Chen C.S."/>
            <person name="Chen Y.X."/>
            <person name="Fan D.D."/>
            <person name="He J."/>
            <person name="Hou H.L."/>
            <person name="Hu L."/>
            <person name="Hu X.T."/>
            <person name="Jiang X.T."/>
            <person name="Lai R."/>
            <person name="Lang Y.S."/>
            <person name="Liang B."/>
            <person name="Liao S.G."/>
            <person name="Mu D."/>
            <person name="Ma Y.Y."/>
            <person name="Niu Y.Y."/>
            <person name="Sun X.Q."/>
            <person name="Xia J.Q."/>
            <person name="Xiao J."/>
            <person name="Xiong Z.Q."/>
            <person name="Xu L."/>
            <person name="Yang L."/>
            <person name="Zhang Y."/>
            <person name="Zhao W."/>
            <person name="Zhao X.D."/>
            <person name="Zheng Y.T."/>
            <person name="Zhou J.M."/>
            <person name="Zhu Y.B."/>
            <person name="Zhang G.J."/>
            <person name="Wang J."/>
            <person name="Yao Y.G."/>
        </authorList>
    </citation>
    <scope>NUCLEOTIDE SEQUENCE [LARGE SCALE GENOMIC DNA]</scope>
</reference>
<dbReference type="PANTHER" id="PTHR23226:SF88">
    <property type="entry name" value="ZINC FINGER AND SCAN DOMAIN-CONTAINING PROTEIN 4"/>
    <property type="match status" value="1"/>
</dbReference>
<dbReference type="InterPro" id="IPR013087">
    <property type="entry name" value="Znf_C2H2_type"/>
</dbReference>
<organism evidence="12 13">
    <name type="scientific">Tupaia chinensis</name>
    <name type="common">Chinese tree shrew</name>
    <name type="synonym">Tupaia belangeri chinensis</name>
    <dbReference type="NCBI Taxonomy" id="246437"/>
    <lineage>
        <taxon>Eukaryota</taxon>
        <taxon>Metazoa</taxon>
        <taxon>Chordata</taxon>
        <taxon>Craniata</taxon>
        <taxon>Vertebrata</taxon>
        <taxon>Euteleostomi</taxon>
        <taxon>Mammalia</taxon>
        <taxon>Eutheria</taxon>
        <taxon>Euarchontoglires</taxon>
        <taxon>Scandentia</taxon>
        <taxon>Tupaiidae</taxon>
        <taxon>Tupaia</taxon>
    </lineage>
</organism>
<feature type="compositionally biased region" description="Polar residues" evidence="10">
    <location>
        <begin position="142"/>
        <end position="163"/>
    </location>
</feature>
<protein>
    <submittedName>
        <fullName evidence="12">Zinc finger and SCAN domain-containing protein 4</fullName>
    </submittedName>
</protein>